<reference evidence="1 2" key="2">
    <citation type="journal article" date="2015" name="Eukaryot. Cell">
        <title>Asexual propagation of a virulent clone complex in a human and feline outbreak of sporotrichosis.</title>
        <authorList>
            <person name="Teixeira Mde M."/>
            <person name="Rodrigues A.M."/>
            <person name="Tsui C.K."/>
            <person name="de Almeida L.G."/>
            <person name="Van Diepeningen A.D."/>
            <person name="van den Ende B.G."/>
            <person name="Fernandes G.F."/>
            <person name="Kano R."/>
            <person name="Hamelin R.C."/>
            <person name="Lopes-Bezerra L.M."/>
            <person name="Vasconcelos A.T."/>
            <person name="de Hoog S."/>
            <person name="de Camargo Z.P."/>
            <person name="Felipe M.S."/>
        </authorList>
    </citation>
    <scope>NUCLEOTIDE SEQUENCE [LARGE SCALE GENOMIC DNA]</scope>
    <source>
        <strain evidence="1 2">1099-18</strain>
    </source>
</reference>
<comment type="caution">
    <text evidence="1">The sequence shown here is derived from an EMBL/GenBank/DDBJ whole genome shotgun (WGS) entry which is preliminary data.</text>
</comment>
<name>A0A0F2MHL8_SPOSC</name>
<gene>
    <name evidence="1" type="ORF">SPSK_10815</name>
</gene>
<accession>A0A0F2MHL8</accession>
<evidence type="ECO:0000313" key="1">
    <source>
        <dbReference type="EMBL" id="KJR88544.1"/>
    </source>
</evidence>
<protein>
    <submittedName>
        <fullName evidence="1">Uncharacterized protein</fullName>
    </submittedName>
</protein>
<dbReference type="Proteomes" id="UP000033710">
    <property type="component" value="Unassembled WGS sequence"/>
</dbReference>
<dbReference type="EMBL" id="AXCR01000004">
    <property type="protein sequence ID" value="KJR88544.1"/>
    <property type="molecule type" value="Genomic_DNA"/>
</dbReference>
<dbReference type="GeneID" id="27672360"/>
<dbReference type="KEGG" id="ssck:SPSK_10815"/>
<dbReference type="AlphaFoldDB" id="A0A0F2MHL8"/>
<organism evidence="1 2">
    <name type="scientific">Sporothrix schenckii 1099-18</name>
    <dbReference type="NCBI Taxonomy" id="1397361"/>
    <lineage>
        <taxon>Eukaryota</taxon>
        <taxon>Fungi</taxon>
        <taxon>Dikarya</taxon>
        <taxon>Ascomycota</taxon>
        <taxon>Pezizomycotina</taxon>
        <taxon>Sordariomycetes</taxon>
        <taxon>Sordariomycetidae</taxon>
        <taxon>Ophiostomatales</taxon>
        <taxon>Ophiostomataceae</taxon>
        <taxon>Sporothrix</taxon>
    </lineage>
</organism>
<dbReference type="RefSeq" id="XP_016591220.1">
    <property type="nucleotide sequence ID" value="XM_016737083.1"/>
</dbReference>
<proteinExistence type="predicted"/>
<dbReference type="VEuPathDB" id="FungiDB:SPSK_10815"/>
<evidence type="ECO:0000313" key="2">
    <source>
        <dbReference type="Proteomes" id="UP000033710"/>
    </source>
</evidence>
<reference evidence="1 2" key="1">
    <citation type="journal article" date="2014" name="BMC Genomics">
        <title>Comparative genomics of the major fungal agents of human and animal Sporotrichosis: Sporothrix schenckii and Sporothrix brasiliensis.</title>
        <authorList>
            <person name="Teixeira M.M."/>
            <person name="de Almeida L.G."/>
            <person name="Kubitschek-Barreira P."/>
            <person name="Alves F.L."/>
            <person name="Kioshima E.S."/>
            <person name="Abadio A.K."/>
            <person name="Fernandes L."/>
            <person name="Derengowski L.S."/>
            <person name="Ferreira K.S."/>
            <person name="Souza R.C."/>
            <person name="Ruiz J.C."/>
            <person name="de Andrade N.C."/>
            <person name="Paes H.C."/>
            <person name="Nicola A.M."/>
            <person name="Albuquerque P."/>
            <person name="Gerber A.L."/>
            <person name="Martins V.P."/>
            <person name="Peconick L.D."/>
            <person name="Neto A.V."/>
            <person name="Chaucanez C.B."/>
            <person name="Silva P.A."/>
            <person name="Cunha O.L."/>
            <person name="de Oliveira F.F."/>
            <person name="dos Santos T.C."/>
            <person name="Barros A.L."/>
            <person name="Soares M.A."/>
            <person name="de Oliveira L.M."/>
            <person name="Marini M.M."/>
            <person name="Villalobos-Duno H."/>
            <person name="Cunha M.M."/>
            <person name="de Hoog S."/>
            <person name="da Silveira J.F."/>
            <person name="Henrissat B."/>
            <person name="Nino-Vega G.A."/>
            <person name="Cisalpino P.S."/>
            <person name="Mora-Montes H.M."/>
            <person name="Almeida S.R."/>
            <person name="Stajich J.E."/>
            <person name="Lopes-Bezerra L.M."/>
            <person name="Vasconcelos A.T."/>
            <person name="Felipe M.S."/>
        </authorList>
    </citation>
    <scope>NUCLEOTIDE SEQUENCE [LARGE SCALE GENOMIC DNA]</scope>
    <source>
        <strain evidence="1 2">1099-18</strain>
    </source>
</reference>
<sequence length="104" mass="11655">MPASLNDTYYTLGELRCWVAVAPKAFPPLAILGKGSKRPVAPFGICRRDVVFRSEAECEKPCWNGRSSPHPHNATAHVVRIPYSHSTKTLHRALNLLTEHQRQP</sequence>